<dbReference type="SUPFAM" id="SSF56601">
    <property type="entry name" value="beta-lactamase/transpeptidase-like"/>
    <property type="match status" value="1"/>
</dbReference>
<sequence>MMGVLLAIIVGLFFRIGYIQIKRGDYLQDKADKLHNRERTLEAKRGDIVDANGVVLATSASINRISVIHNQIDDAEGTARILAQELGLNYDEVLEKIQKRVALQVIQDKVDTETANRIRAYELPGVMIDENFQRYYPYGSLAAQTIGFVGSDSQGIIGLEVKYDQYLQGIDGQIQTLTDAKGREVEGVGEQKVAPVEGNTLQLSLDVTMQEYAEQLLERVLKQKNAKKGAFIVMNPQNGEIYAMANYPNFDLNDPFTINDEALAEQWDTFSQETQMDYLNQMWRNFCINDTYEPGSTFKIITASAALQEKVVSLDDTFTCTGSLTVADRRIRCAKTTGHGTQTFVQGVQNSCNPVFMTLAARLGADRFYQYLKLFQFDQKTGIDVPGEAIGIMHKLENVGPVELATMGFGQSIAITPMQLMRAASAAVNGGNLITPHFGVNILDSEGTVLKKLEFETEEGVISEDVSATMREVLGTVVSEGGGRKAYIPGYQIGGKTATSQKLPRSSKKYISSFLGFAPVSDPQVMALLLVDEPEGIYYGGTVCAPIVREYFENILPYLGIEPNYTEEELSGDDVGTFTVPGLLGKSYSEAKTLASEMGFELDVLGEGEIVMEQYPGEGEEINKDAKVVIYLE</sequence>
<dbReference type="InterPro" id="IPR036138">
    <property type="entry name" value="PBP_dimer_sf"/>
</dbReference>
<dbReference type="Pfam" id="PF00905">
    <property type="entry name" value="Transpeptidase"/>
    <property type="match status" value="1"/>
</dbReference>
<dbReference type="Gene3D" id="3.40.710.10">
    <property type="entry name" value="DD-peptidase/beta-lactamase superfamily"/>
    <property type="match status" value="1"/>
</dbReference>
<dbReference type="SUPFAM" id="SSF54184">
    <property type="entry name" value="Penicillin-binding protein 2x (pbp-2x), c-terminal domain"/>
    <property type="match status" value="1"/>
</dbReference>
<dbReference type="CDD" id="cd06576">
    <property type="entry name" value="PASTA_Pbp2x-like_1"/>
    <property type="match status" value="1"/>
</dbReference>
<keyword evidence="3" id="KW-0472">Membrane</keyword>
<dbReference type="Proteomes" id="UP000657006">
    <property type="component" value="Unassembled WGS sequence"/>
</dbReference>
<dbReference type="PANTHER" id="PTHR30627">
    <property type="entry name" value="PEPTIDOGLYCAN D,D-TRANSPEPTIDASE"/>
    <property type="match status" value="1"/>
</dbReference>
<dbReference type="InterPro" id="IPR001460">
    <property type="entry name" value="PCN-bd_Tpept"/>
</dbReference>
<accession>A0A926DTL2</accession>
<dbReference type="InterPro" id="IPR012338">
    <property type="entry name" value="Beta-lactam/transpept-like"/>
</dbReference>
<dbReference type="Gene3D" id="3.30.10.20">
    <property type="match status" value="1"/>
</dbReference>
<comment type="similarity">
    <text evidence="2">Belongs to the transpeptidase family.</text>
</comment>
<organism evidence="5 6">
    <name type="scientific">Bianquea renquensis</name>
    <dbReference type="NCBI Taxonomy" id="2763661"/>
    <lineage>
        <taxon>Bacteria</taxon>
        <taxon>Bacillati</taxon>
        <taxon>Bacillota</taxon>
        <taxon>Clostridia</taxon>
        <taxon>Eubacteriales</taxon>
        <taxon>Bianqueaceae</taxon>
        <taxon>Bianquea</taxon>
    </lineage>
</organism>
<dbReference type="GO" id="GO:0005886">
    <property type="term" value="C:plasma membrane"/>
    <property type="evidence" value="ECO:0007669"/>
    <property type="project" value="TreeGrafter"/>
</dbReference>
<dbReference type="EMBL" id="JACRSQ010000013">
    <property type="protein sequence ID" value="MBC8543821.1"/>
    <property type="molecule type" value="Genomic_DNA"/>
</dbReference>
<comment type="caution">
    <text evidence="5">The sequence shown here is derived from an EMBL/GenBank/DDBJ whole genome shotgun (WGS) entry which is preliminary data.</text>
</comment>
<comment type="subcellular location">
    <subcellularLocation>
        <location evidence="1">Membrane</location>
    </subcellularLocation>
</comment>
<dbReference type="PANTHER" id="PTHR30627:SF1">
    <property type="entry name" value="PEPTIDOGLYCAN D,D-TRANSPEPTIDASE FTSI"/>
    <property type="match status" value="1"/>
</dbReference>
<dbReference type="InterPro" id="IPR005311">
    <property type="entry name" value="PBP_dimer"/>
</dbReference>
<evidence type="ECO:0000256" key="3">
    <source>
        <dbReference type="ARBA" id="ARBA00023136"/>
    </source>
</evidence>
<dbReference type="Pfam" id="PF03793">
    <property type="entry name" value="PASTA"/>
    <property type="match status" value="1"/>
</dbReference>
<dbReference type="AlphaFoldDB" id="A0A926DTL2"/>
<evidence type="ECO:0000313" key="5">
    <source>
        <dbReference type="EMBL" id="MBC8543821.1"/>
    </source>
</evidence>
<name>A0A926DTL2_9FIRM</name>
<protein>
    <submittedName>
        <fullName evidence="5">PASTA domain-containing protein</fullName>
    </submittedName>
</protein>
<proteinExistence type="inferred from homology"/>
<dbReference type="InterPro" id="IPR005543">
    <property type="entry name" value="PASTA_dom"/>
</dbReference>
<keyword evidence="6" id="KW-1185">Reference proteome</keyword>
<dbReference type="SMART" id="SM00740">
    <property type="entry name" value="PASTA"/>
    <property type="match status" value="1"/>
</dbReference>
<gene>
    <name evidence="5" type="ORF">H8730_09705</name>
</gene>
<reference evidence="5" key="1">
    <citation type="submission" date="2020-08" db="EMBL/GenBank/DDBJ databases">
        <title>Genome public.</title>
        <authorList>
            <person name="Liu C."/>
            <person name="Sun Q."/>
        </authorList>
    </citation>
    <scope>NUCLEOTIDE SEQUENCE</scope>
    <source>
        <strain evidence="5">NSJ-32</strain>
    </source>
</reference>
<evidence type="ECO:0000313" key="6">
    <source>
        <dbReference type="Proteomes" id="UP000657006"/>
    </source>
</evidence>
<evidence type="ECO:0000259" key="4">
    <source>
        <dbReference type="PROSITE" id="PS51178"/>
    </source>
</evidence>
<dbReference type="SUPFAM" id="SSF56519">
    <property type="entry name" value="Penicillin binding protein dimerisation domain"/>
    <property type="match status" value="1"/>
</dbReference>
<evidence type="ECO:0000256" key="1">
    <source>
        <dbReference type="ARBA" id="ARBA00004370"/>
    </source>
</evidence>
<dbReference type="GO" id="GO:0008658">
    <property type="term" value="F:penicillin binding"/>
    <property type="evidence" value="ECO:0007669"/>
    <property type="project" value="InterPro"/>
</dbReference>
<dbReference type="Pfam" id="PF03717">
    <property type="entry name" value="PBP_dimer"/>
    <property type="match status" value="1"/>
</dbReference>
<dbReference type="GO" id="GO:0071555">
    <property type="term" value="P:cell wall organization"/>
    <property type="evidence" value="ECO:0007669"/>
    <property type="project" value="TreeGrafter"/>
</dbReference>
<dbReference type="InterPro" id="IPR050515">
    <property type="entry name" value="Beta-lactam/transpept"/>
</dbReference>
<evidence type="ECO:0000256" key="2">
    <source>
        <dbReference type="ARBA" id="ARBA00007171"/>
    </source>
</evidence>
<dbReference type="Gene3D" id="3.90.1310.10">
    <property type="entry name" value="Penicillin-binding protein 2a (Domain 2)"/>
    <property type="match status" value="1"/>
</dbReference>
<dbReference type="PROSITE" id="PS51178">
    <property type="entry name" value="PASTA"/>
    <property type="match status" value="1"/>
</dbReference>
<feature type="domain" description="PASTA" evidence="4">
    <location>
        <begin position="574"/>
        <end position="633"/>
    </location>
</feature>